<feature type="domain" description="Methyltransferase type 11" evidence="2">
    <location>
        <begin position="27"/>
        <end position="126"/>
    </location>
</feature>
<dbReference type="Pfam" id="PF08241">
    <property type="entry name" value="Methyltransf_11"/>
    <property type="match status" value="1"/>
</dbReference>
<dbReference type="Proteomes" id="UP000815677">
    <property type="component" value="Unassembled WGS sequence"/>
</dbReference>
<evidence type="ECO:0000256" key="1">
    <source>
        <dbReference type="ARBA" id="ARBA00022679"/>
    </source>
</evidence>
<dbReference type="InterPro" id="IPR013216">
    <property type="entry name" value="Methyltransf_11"/>
</dbReference>
<dbReference type="EMBL" id="DF848626">
    <property type="protein sequence ID" value="GAT54433.1"/>
    <property type="molecule type" value="Genomic_DNA"/>
</dbReference>
<keyword evidence="1" id="KW-0808">Transferase</keyword>
<dbReference type="Gene3D" id="3.40.50.150">
    <property type="entry name" value="Vaccinia Virus protein VP39"/>
    <property type="match status" value="1"/>
</dbReference>
<dbReference type="PANTHER" id="PTHR43861">
    <property type="entry name" value="TRANS-ACONITATE 2-METHYLTRANSFERASE-RELATED"/>
    <property type="match status" value="1"/>
</dbReference>
<organism evidence="3 4">
    <name type="scientific">Mycena chlorophos</name>
    <name type="common">Agaric fungus</name>
    <name type="synonym">Agaricus chlorophos</name>
    <dbReference type="NCBI Taxonomy" id="658473"/>
    <lineage>
        <taxon>Eukaryota</taxon>
        <taxon>Fungi</taxon>
        <taxon>Dikarya</taxon>
        <taxon>Basidiomycota</taxon>
        <taxon>Agaricomycotina</taxon>
        <taxon>Agaricomycetes</taxon>
        <taxon>Agaricomycetidae</taxon>
        <taxon>Agaricales</taxon>
        <taxon>Marasmiineae</taxon>
        <taxon>Mycenaceae</taxon>
        <taxon>Mycena</taxon>
    </lineage>
</organism>
<evidence type="ECO:0000259" key="2">
    <source>
        <dbReference type="Pfam" id="PF08241"/>
    </source>
</evidence>
<dbReference type="InterPro" id="IPR029063">
    <property type="entry name" value="SAM-dependent_MTases_sf"/>
</dbReference>
<gene>
    <name evidence="3" type="ORF">MCHLO_11289</name>
</gene>
<sequence>MAHSDQNRIVAAFLDAYPFDDEATTVLDFACGKGLTARGLAPHCKRIVAVDRNPASVKFFAERIQNQGIPPEEMNVVCAELQGLPTELDGEKFDVVVCSAAYHHLESISDTTRTLAFFLKPHGRLLVIDFLTASAPIPEDVPHKFGFSEKDIRTAFDAAGLLDFEFTRLSSAIFHGQRVGFRTLYKPRITPLRTLFRAPSTGYNLSTVIAPT</sequence>
<keyword evidence="4" id="KW-1185">Reference proteome</keyword>
<name>A0ABQ0LTI6_MYCCL</name>
<dbReference type="SUPFAM" id="SSF53335">
    <property type="entry name" value="S-adenosyl-L-methionine-dependent methyltransferases"/>
    <property type="match status" value="1"/>
</dbReference>
<evidence type="ECO:0000313" key="4">
    <source>
        <dbReference type="Proteomes" id="UP000815677"/>
    </source>
</evidence>
<reference evidence="3" key="1">
    <citation type="submission" date="2014-09" db="EMBL/GenBank/DDBJ databases">
        <title>Genome sequence of the luminous mushroom Mycena chlorophos for searching fungal bioluminescence genes.</title>
        <authorList>
            <person name="Tanaka Y."/>
            <person name="Kasuga D."/>
            <person name="Oba Y."/>
            <person name="Hase S."/>
            <person name="Sato K."/>
            <person name="Oba Y."/>
            <person name="Sakakibara Y."/>
        </authorList>
    </citation>
    <scope>NUCLEOTIDE SEQUENCE</scope>
</reference>
<accession>A0ABQ0LTI6</accession>
<protein>
    <recommendedName>
        <fullName evidence="2">Methyltransferase type 11 domain-containing protein</fullName>
    </recommendedName>
</protein>
<evidence type="ECO:0000313" key="3">
    <source>
        <dbReference type="EMBL" id="GAT54433.1"/>
    </source>
</evidence>
<dbReference type="PANTHER" id="PTHR43861:SF3">
    <property type="entry name" value="PUTATIVE (AFU_ORTHOLOGUE AFUA_2G14390)-RELATED"/>
    <property type="match status" value="1"/>
</dbReference>
<dbReference type="CDD" id="cd02440">
    <property type="entry name" value="AdoMet_MTases"/>
    <property type="match status" value="1"/>
</dbReference>
<proteinExistence type="predicted"/>